<dbReference type="Pfam" id="PF05348">
    <property type="entry name" value="UMP1"/>
    <property type="match status" value="1"/>
</dbReference>
<name>A0A6J2TNU8_DROLE</name>
<reference evidence="2" key="1">
    <citation type="submission" date="2025-08" db="UniProtKB">
        <authorList>
            <consortium name="RefSeq"/>
        </authorList>
    </citation>
    <scope>IDENTIFICATION</scope>
    <source>
        <strain evidence="2">11010-0011.00</strain>
        <tissue evidence="2">Whole body</tissue>
    </source>
</reference>
<proteinExistence type="predicted"/>
<organism evidence="1 2">
    <name type="scientific">Drosophila lebanonensis</name>
    <name type="common">Fruit fly</name>
    <name type="synonym">Scaptodrosophila lebanonensis</name>
    <dbReference type="NCBI Taxonomy" id="7225"/>
    <lineage>
        <taxon>Eukaryota</taxon>
        <taxon>Metazoa</taxon>
        <taxon>Ecdysozoa</taxon>
        <taxon>Arthropoda</taxon>
        <taxon>Hexapoda</taxon>
        <taxon>Insecta</taxon>
        <taxon>Pterygota</taxon>
        <taxon>Neoptera</taxon>
        <taxon>Endopterygota</taxon>
        <taxon>Diptera</taxon>
        <taxon>Brachycera</taxon>
        <taxon>Muscomorpha</taxon>
        <taxon>Ephydroidea</taxon>
        <taxon>Drosophilidae</taxon>
        <taxon>Scaptodrosophila</taxon>
    </lineage>
</organism>
<evidence type="ECO:0000313" key="1">
    <source>
        <dbReference type="Proteomes" id="UP000504634"/>
    </source>
</evidence>
<sequence length="143" mass="15902">MSYPPTQALMPATGTILCATGQPITPANKTCLAQLGDEEDTFQVAERGFLANRYNQDMRILGIVSGTASPMVKLMERSVASKVGRLTCLPSSHHMDEILTGRVREMSFEDFGNRAEYNVKLTNPQIEIEKSMGIRLDITNWKH</sequence>
<dbReference type="AlphaFoldDB" id="A0A6J2TNU8"/>
<keyword evidence="1" id="KW-1185">Reference proteome</keyword>
<dbReference type="RefSeq" id="XP_030376652.1">
    <property type="nucleotide sequence ID" value="XM_030520792.1"/>
</dbReference>
<gene>
    <name evidence="2" type="primary">LOC115625661</name>
</gene>
<dbReference type="Proteomes" id="UP000504634">
    <property type="component" value="Unplaced"/>
</dbReference>
<evidence type="ECO:0000313" key="2">
    <source>
        <dbReference type="RefSeq" id="XP_030376652.1"/>
    </source>
</evidence>
<dbReference type="GeneID" id="115625661"/>
<protein>
    <submittedName>
        <fullName evidence="2">Uncharacterized protein LOC115625661</fullName>
    </submittedName>
</protein>
<accession>A0A6J2TNU8</accession>